<dbReference type="STRING" id="1232683.ADIMK_0282"/>
<dbReference type="eggNOG" id="COG0583">
    <property type="taxonomic scope" value="Bacteria"/>
</dbReference>
<dbReference type="FunFam" id="1.10.10.10:FF:000001">
    <property type="entry name" value="LysR family transcriptional regulator"/>
    <property type="match status" value="1"/>
</dbReference>
<dbReference type="AlphaFoldDB" id="A0A081G3H0"/>
<evidence type="ECO:0000256" key="3">
    <source>
        <dbReference type="ARBA" id="ARBA00023125"/>
    </source>
</evidence>
<gene>
    <name evidence="6" type="ORF">ADIMK_0282</name>
</gene>
<name>A0A081G3H0_9GAMM</name>
<dbReference type="InterPro" id="IPR036388">
    <property type="entry name" value="WH-like_DNA-bd_sf"/>
</dbReference>
<dbReference type="Proteomes" id="UP000028252">
    <property type="component" value="Unassembled WGS sequence"/>
</dbReference>
<dbReference type="GO" id="GO:0006351">
    <property type="term" value="P:DNA-templated transcription"/>
    <property type="evidence" value="ECO:0007669"/>
    <property type="project" value="TreeGrafter"/>
</dbReference>
<dbReference type="InterPro" id="IPR058163">
    <property type="entry name" value="LysR-type_TF_proteobact-type"/>
</dbReference>
<dbReference type="EMBL" id="JMQN01000011">
    <property type="protein sequence ID" value="KEA65325.1"/>
    <property type="molecule type" value="Genomic_DNA"/>
</dbReference>
<proteinExistence type="inferred from homology"/>
<evidence type="ECO:0000256" key="1">
    <source>
        <dbReference type="ARBA" id="ARBA00009437"/>
    </source>
</evidence>
<dbReference type="InterPro" id="IPR000847">
    <property type="entry name" value="LysR_HTH_N"/>
</dbReference>
<comment type="similarity">
    <text evidence="1">Belongs to the LysR transcriptional regulatory family.</text>
</comment>
<dbReference type="CDD" id="cd08472">
    <property type="entry name" value="PBP2_CrgA_like_3"/>
    <property type="match status" value="1"/>
</dbReference>
<evidence type="ECO:0000313" key="7">
    <source>
        <dbReference type="Proteomes" id="UP000028252"/>
    </source>
</evidence>
<dbReference type="Gene3D" id="3.40.190.290">
    <property type="match status" value="1"/>
</dbReference>
<dbReference type="Pfam" id="PF03466">
    <property type="entry name" value="LysR_substrate"/>
    <property type="match status" value="1"/>
</dbReference>
<dbReference type="SUPFAM" id="SSF53850">
    <property type="entry name" value="Periplasmic binding protein-like II"/>
    <property type="match status" value="1"/>
</dbReference>
<dbReference type="Pfam" id="PF00126">
    <property type="entry name" value="HTH_1"/>
    <property type="match status" value="1"/>
</dbReference>
<keyword evidence="3" id="KW-0238">DNA-binding</keyword>
<dbReference type="GO" id="GO:0003700">
    <property type="term" value="F:DNA-binding transcription factor activity"/>
    <property type="evidence" value="ECO:0007669"/>
    <property type="project" value="InterPro"/>
</dbReference>
<comment type="caution">
    <text evidence="6">The sequence shown here is derived from an EMBL/GenBank/DDBJ whole genome shotgun (WGS) entry which is preliminary data.</text>
</comment>
<dbReference type="PATRIC" id="fig|1232683.4.peg.277"/>
<sequence>MQLFVRIVELGSFTAASEHLDMSRASATALMRQLESHLGVRLLQRTTRQVSTTPDGEVYYRQVQSILRDVDAVENRLSQQAQYPKGRLRVDLPASLARLVVIPALPAFYRRYPEIVLELSVADRMIDLVREGVDCVLRIGELDDSSLIARRLALLPQVTCASCDYIERQGRPESIGSLDRHFCVEFLSATTARVDPLHFMVNGRAVSKSLRSSLSVNNGTAYVAGCEAGLGIVQVPRYHVEAQLNAGRLIEVLVECAPPPIPLSVLYPQHRQMPPRLRVFIDWLVELFE</sequence>
<evidence type="ECO:0000256" key="2">
    <source>
        <dbReference type="ARBA" id="ARBA00023015"/>
    </source>
</evidence>
<dbReference type="PANTHER" id="PTHR30537">
    <property type="entry name" value="HTH-TYPE TRANSCRIPTIONAL REGULATOR"/>
    <property type="match status" value="1"/>
</dbReference>
<dbReference type="Gene3D" id="1.10.10.10">
    <property type="entry name" value="Winged helix-like DNA-binding domain superfamily/Winged helix DNA-binding domain"/>
    <property type="match status" value="1"/>
</dbReference>
<keyword evidence="2" id="KW-0805">Transcription regulation</keyword>
<dbReference type="PANTHER" id="PTHR30537:SF72">
    <property type="entry name" value="LYSR FAMILY TRANSCRIPTIONAL REGULATOR"/>
    <property type="match status" value="1"/>
</dbReference>
<dbReference type="PROSITE" id="PS50931">
    <property type="entry name" value="HTH_LYSR"/>
    <property type="match status" value="1"/>
</dbReference>
<feature type="domain" description="HTH lysR-type" evidence="5">
    <location>
        <begin position="1"/>
        <end position="53"/>
    </location>
</feature>
<dbReference type="FunFam" id="3.40.190.290:FF:000001">
    <property type="entry name" value="Transcriptional regulator, LysR family"/>
    <property type="match status" value="1"/>
</dbReference>
<dbReference type="InterPro" id="IPR036390">
    <property type="entry name" value="WH_DNA-bd_sf"/>
</dbReference>
<reference evidence="6 7" key="1">
    <citation type="submission" date="2014-04" db="EMBL/GenBank/DDBJ databases">
        <title>Marinobacterium kochiensis sp. nov., isolated from sediment sample collected from Kochi backwaters in Kerala, India.</title>
        <authorList>
            <person name="Singh A."/>
            <person name="Pinnaka A.K."/>
        </authorList>
    </citation>
    <scope>NUCLEOTIDE SEQUENCE [LARGE SCALE GENOMIC DNA]</scope>
    <source>
        <strain evidence="6 7">AK27</strain>
    </source>
</reference>
<evidence type="ECO:0000256" key="4">
    <source>
        <dbReference type="ARBA" id="ARBA00023163"/>
    </source>
</evidence>
<dbReference type="GO" id="GO:0043565">
    <property type="term" value="F:sequence-specific DNA binding"/>
    <property type="evidence" value="ECO:0007669"/>
    <property type="project" value="TreeGrafter"/>
</dbReference>
<keyword evidence="4" id="KW-0804">Transcription</keyword>
<dbReference type="InterPro" id="IPR005119">
    <property type="entry name" value="LysR_subst-bd"/>
</dbReference>
<evidence type="ECO:0000313" key="6">
    <source>
        <dbReference type="EMBL" id="KEA65325.1"/>
    </source>
</evidence>
<keyword evidence="7" id="KW-1185">Reference proteome</keyword>
<evidence type="ECO:0000259" key="5">
    <source>
        <dbReference type="PROSITE" id="PS50931"/>
    </source>
</evidence>
<dbReference type="SUPFAM" id="SSF46785">
    <property type="entry name" value="Winged helix' DNA-binding domain"/>
    <property type="match status" value="1"/>
</dbReference>
<protein>
    <submittedName>
        <fullName evidence="6">Transcriptional regulator, LysR family</fullName>
    </submittedName>
</protein>
<accession>A0A081G3H0</accession>
<organism evidence="6 7">
    <name type="scientific">Marinobacterium lacunae</name>
    <dbReference type="NCBI Taxonomy" id="1232683"/>
    <lineage>
        <taxon>Bacteria</taxon>
        <taxon>Pseudomonadati</taxon>
        <taxon>Pseudomonadota</taxon>
        <taxon>Gammaproteobacteria</taxon>
        <taxon>Oceanospirillales</taxon>
        <taxon>Oceanospirillaceae</taxon>
        <taxon>Marinobacterium</taxon>
    </lineage>
</organism>